<dbReference type="Pfam" id="PF00389">
    <property type="entry name" value="2-Hacid_dh"/>
    <property type="match status" value="1"/>
</dbReference>
<feature type="domain" description="D-isomer specific 2-hydroxyacid dehydrogenase NAD-binding" evidence="7">
    <location>
        <begin position="110"/>
        <end position="282"/>
    </location>
</feature>
<dbReference type="InterPro" id="IPR006139">
    <property type="entry name" value="D-isomer_2_OHA_DH_cat_dom"/>
</dbReference>
<dbReference type="SUPFAM" id="SSF51735">
    <property type="entry name" value="NAD(P)-binding Rossmann-fold domains"/>
    <property type="match status" value="1"/>
</dbReference>
<evidence type="ECO:0000313" key="9">
    <source>
        <dbReference type="Proteomes" id="UP000305202"/>
    </source>
</evidence>
<keyword evidence="9" id="KW-1185">Reference proteome</keyword>
<gene>
    <name evidence="8" type="ORF">FCN80_21930</name>
</gene>
<reference evidence="8 9" key="1">
    <citation type="submission" date="2019-04" db="EMBL/GenBank/DDBJ databases">
        <authorList>
            <person name="Li M."/>
            <person name="Gao C."/>
        </authorList>
    </citation>
    <scope>NUCLEOTIDE SEQUENCE [LARGE SCALE GENOMIC DNA]</scope>
    <source>
        <strain evidence="8 9">BGMRC 2031</strain>
    </source>
</reference>
<dbReference type="PROSITE" id="PS00671">
    <property type="entry name" value="D_2_HYDROXYACID_DH_3"/>
    <property type="match status" value="1"/>
</dbReference>
<dbReference type="InterPro" id="IPR006140">
    <property type="entry name" value="D-isomer_DH_NAD-bd"/>
</dbReference>
<name>A0ABY2SGX0_9HYPH</name>
<dbReference type="InterPro" id="IPR050857">
    <property type="entry name" value="D-2-hydroxyacid_DH"/>
</dbReference>
<evidence type="ECO:0000313" key="8">
    <source>
        <dbReference type="EMBL" id="TKI03370.1"/>
    </source>
</evidence>
<dbReference type="InterPro" id="IPR029753">
    <property type="entry name" value="D-isomer_DH_CS"/>
</dbReference>
<evidence type="ECO:0000256" key="1">
    <source>
        <dbReference type="ARBA" id="ARBA00005854"/>
    </source>
</evidence>
<dbReference type="SUPFAM" id="SSF52283">
    <property type="entry name" value="Formate/glycerate dehydrogenase catalytic domain-like"/>
    <property type="match status" value="1"/>
</dbReference>
<dbReference type="CDD" id="cd12172">
    <property type="entry name" value="PGDH_like_2"/>
    <property type="match status" value="1"/>
</dbReference>
<dbReference type="PANTHER" id="PTHR42789:SF1">
    <property type="entry name" value="D-ISOMER SPECIFIC 2-HYDROXYACID DEHYDROGENASE FAMILY PROTEIN (AFU_ORTHOLOGUE AFUA_6G10090)"/>
    <property type="match status" value="1"/>
</dbReference>
<evidence type="ECO:0000256" key="3">
    <source>
        <dbReference type="ARBA" id="ARBA00023002"/>
    </source>
</evidence>
<protein>
    <submittedName>
        <fullName evidence="8">Hydroxyacid dehydrogenase</fullName>
    </submittedName>
</protein>
<keyword evidence="4" id="KW-0520">NAD</keyword>
<comment type="similarity">
    <text evidence="1 5">Belongs to the D-isomer specific 2-hydroxyacid dehydrogenase family.</text>
</comment>
<dbReference type="PROSITE" id="PS00670">
    <property type="entry name" value="D_2_HYDROXYACID_DH_2"/>
    <property type="match status" value="1"/>
</dbReference>
<dbReference type="InterPro" id="IPR036291">
    <property type="entry name" value="NAD(P)-bd_dom_sf"/>
</dbReference>
<dbReference type="InterPro" id="IPR029752">
    <property type="entry name" value="D-isomer_DH_CS1"/>
</dbReference>
<evidence type="ECO:0000256" key="5">
    <source>
        <dbReference type="RuleBase" id="RU003719"/>
    </source>
</evidence>
<keyword evidence="3 5" id="KW-0560">Oxidoreductase</keyword>
<dbReference type="Pfam" id="PF02826">
    <property type="entry name" value="2-Hacid_dh_C"/>
    <property type="match status" value="1"/>
</dbReference>
<sequence>MYVLSLSPSFAKYDDSAIKTLMANRFSYLACRTVAEVLQQPEDVRRQIAAIIAGLEDIDARLMDALPQLRIIAKHGVGIDNIDTRAARQRSILVTNVPNANRHAVADFAFAQILNCARLLPDAIDQTRQGAWPRVFAADVYGKTLGIVGLGNIGKGVARRASGFDMRVLAYDPFQDNAFAETHHVTFVELDRLVEESDFISIHMPLTPQSTHLFDAGRLSKMKKTAYLINAARGGIVNEDDLYQALVNKDIAGAALDAFSEEPVTRHPLFTLKNLLPTAHIAGYTEGAVNAVGNHCVRQIIDLLIENKTPPNVVGL</sequence>
<proteinExistence type="inferred from homology"/>
<dbReference type="Proteomes" id="UP000305202">
    <property type="component" value="Unassembled WGS sequence"/>
</dbReference>
<evidence type="ECO:0000259" key="7">
    <source>
        <dbReference type="Pfam" id="PF02826"/>
    </source>
</evidence>
<dbReference type="Gene3D" id="3.40.50.720">
    <property type="entry name" value="NAD(P)-binding Rossmann-like Domain"/>
    <property type="match status" value="2"/>
</dbReference>
<evidence type="ECO:0000256" key="4">
    <source>
        <dbReference type="ARBA" id="ARBA00023027"/>
    </source>
</evidence>
<organism evidence="8 9">
    <name type="scientific">Martelella alba</name>
    <dbReference type="NCBI Taxonomy" id="2590451"/>
    <lineage>
        <taxon>Bacteria</taxon>
        <taxon>Pseudomonadati</taxon>
        <taxon>Pseudomonadota</taxon>
        <taxon>Alphaproteobacteria</taxon>
        <taxon>Hyphomicrobiales</taxon>
        <taxon>Aurantimonadaceae</taxon>
        <taxon>Martelella</taxon>
    </lineage>
</organism>
<dbReference type="PANTHER" id="PTHR42789">
    <property type="entry name" value="D-ISOMER SPECIFIC 2-HYDROXYACID DEHYDROGENASE FAMILY PROTEIN (AFU_ORTHOLOGUE AFUA_6G10090)"/>
    <property type="match status" value="1"/>
</dbReference>
<dbReference type="EMBL" id="SZPQ01000046">
    <property type="protein sequence ID" value="TKI03370.1"/>
    <property type="molecule type" value="Genomic_DNA"/>
</dbReference>
<evidence type="ECO:0000256" key="2">
    <source>
        <dbReference type="ARBA" id="ARBA00022605"/>
    </source>
</evidence>
<accession>A0ABY2SGX0</accession>
<dbReference type="PROSITE" id="PS00065">
    <property type="entry name" value="D_2_HYDROXYACID_DH_1"/>
    <property type="match status" value="1"/>
</dbReference>
<feature type="domain" description="D-isomer specific 2-hydroxyacid dehydrogenase catalytic" evidence="6">
    <location>
        <begin position="44"/>
        <end position="314"/>
    </location>
</feature>
<evidence type="ECO:0000259" key="6">
    <source>
        <dbReference type="Pfam" id="PF00389"/>
    </source>
</evidence>
<keyword evidence="2" id="KW-0028">Amino-acid biosynthesis</keyword>
<comment type="caution">
    <text evidence="8">The sequence shown here is derived from an EMBL/GenBank/DDBJ whole genome shotgun (WGS) entry which is preliminary data.</text>
</comment>
<dbReference type="RefSeq" id="WP_136992475.1">
    <property type="nucleotide sequence ID" value="NZ_SZPQ01000046.1"/>
</dbReference>